<protein>
    <submittedName>
        <fullName evidence="2">Sugar phosphate isomerase/epimerase</fullName>
    </submittedName>
</protein>
<gene>
    <name evidence="2" type="ORF">H8Z83_16190</name>
</gene>
<dbReference type="AlphaFoldDB" id="A0A923MJF8"/>
<evidence type="ECO:0000313" key="3">
    <source>
        <dbReference type="Proteomes" id="UP000620327"/>
    </source>
</evidence>
<accession>A0A923MJF8</accession>
<dbReference type="Proteomes" id="UP000620327">
    <property type="component" value="Unassembled WGS sequence"/>
</dbReference>
<dbReference type="PANTHER" id="PTHR12110:SF21">
    <property type="entry name" value="XYLOSE ISOMERASE-LIKE TIM BARREL DOMAIN-CONTAINING PROTEIN"/>
    <property type="match status" value="1"/>
</dbReference>
<dbReference type="PANTHER" id="PTHR12110">
    <property type="entry name" value="HYDROXYPYRUVATE ISOMERASE"/>
    <property type="match status" value="1"/>
</dbReference>
<dbReference type="Pfam" id="PF01261">
    <property type="entry name" value="AP_endonuc_2"/>
    <property type="match status" value="1"/>
</dbReference>
<dbReference type="InterPro" id="IPR050312">
    <property type="entry name" value="IolE/XylAMocC-like"/>
</dbReference>
<keyword evidence="3" id="KW-1185">Reference proteome</keyword>
<dbReference type="RefSeq" id="WP_187016028.1">
    <property type="nucleotide sequence ID" value="NZ_JACOQI010000023.1"/>
</dbReference>
<sequence length="308" mass="34603">MRLSIKTCTLDMPFAAMLDFCVAQGVQAVETGTGNWSGAPHIDLDELLGSETARQRWMDQLRRRDIALCALNCSGNPLAFQKDWEVTEKTFRLAKLLGVEKIVMMSGLPAGCPGDKTPVWITTSWPPETQDILDYQWNEVAIPKWKELVRMAEDCGIRQIALENHGMQLVYNPETLFRLREAVGPLVGMNLDPSHLFWMGGDPIEAARVLGEQGALYHVHGKDSRPERRMAGPNGLLDTKPIDQFRTRSWNYVAVGCGHGAQWWKEFFSTVRMAGYDGDVSLEMEDLTMPMLEGHLTSLRVLKEALVL</sequence>
<organism evidence="2 3">
    <name type="scientific">Dysosmobacter segnis</name>
    <dbReference type="NCBI Taxonomy" id="2763042"/>
    <lineage>
        <taxon>Bacteria</taxon>
        <taxon>Bacillati</taxon>
        <taxon>Bacillota</taxon>
        <taxon>Clostridia</taxon>
        <taxon>Eubacteriales</taxon>
        <taxon>Oscillospiraceae</taxon>
        <taxon>Dysosmobacter</taxon>
    </lineage>
</organism>
<dbReference type="Gene3D" id="3.20.20.150">
    <property type="entry name" value="Divalent-metal-dependent TIM barrel enzymes"/>
    <property type="match status" value="1"/>
</dbReference>
<evidence type="ECO:0000259" key="1">
    <source>
        <dbReference type="Pfam" id="PF01261"/>
    </source>
</evidence>
<reference evidence="2" key="1">
    <citation type="submission" date="2020-08" db="EMBL/GenBank/DDBJ databases">
        <title>Genome public.</title>
        <authorList>
            <person name="Liu C."/>
            <person name="Sun Q."/>
        </authorList>
    </citation>
    <scope>NUCLEOTIDE SEQUENCE</scope>
    <source>
        <strain evidence="2">BX15</strain>
    </source>
</reference>
<keyword evidence="2" id="KW-0413">Isomerase</keyword>
<feature type="domain" description="Xylose isomerase-like TIM barrel" evidence="1">
    <location>
        <begin position="19"/>
        <end position="304"/>
    </location>
</feature>
<dbReference type="InterPro" id="IPR013022">
    <property type="entry name" value="Xyl_isomerase-like_TIM-brl"/>
</dbReference>
<name>A0A923MJF8_9FIRM</name>
<comment type="caution">
    <text evidence="2">The sequence shown here is derived from an EMBL/GenBank/DDBJ whole genome shotgun (WGS) entry which is preliminary data.</text>
</comment>
<proteinExistence type="predicted"/>
<dbReference type="SUPFAM" id="SSF51658">
    <property type="entry name" value="Xylose isomerase-like"/>
    <property type="match status" value="1"/>
</dbReference>
<dbReference type="GO" id="GO:0016853">
    <property type="term" value="F:isomerase activity"/>
    <property type="evidence" value="ECO:0007669"/>
    <property type="project" value="UniProtKB-KW"/>
</dbReference>
<dbReference type="InterPro" id="IPR036237">
    <property type="entry name" value="Xyl_isomerase-like_sf"/>
</dbReference>
<evidence type="ECO:0000313" key="2">
    <source>
        <dbReference type="EMBL" id="MBC5771837.1"/>
    </source>
</evidence>
<dbReference type="EMBL" id="JACOQI010000023">
    <property type="protein sequence ID" value="MBC5771837.1"/>
    <property type="molecule type" value="Genomic_DNA"/>
</dbReference>